<evidence type="ECO:0000313" key="10">
    <source>
        <dbReference type="EMBL" id="ARW63778.1"/>
    </source>
</evidence>
<dbReference type="InterPro" id="IPR057264">
    <property type="entry name" value="Ribosomal_uL24_C"/>
</dbReference>
<dbReference type="InterPro" id="IPR008991">
    <property type="entry name" value="Translation_prot_SH3-like_sf"/>
</dbReference>
<dbReference type="InterPro" id="IPR041988">
    <property type="entry name" value="Ribosomal_uL24_KOW"/>
</dbReference>
<dbReference type="Pfam" id="PF17136">
    <property type="entry name" value="ribosomal_L24"/>
    <property type="match status" value="1"/>
</dbReference>
<dbReference type="InterPro" id="IPR005824">
    <property type="entry name" value="KOW"/>
</dbReference>
<dbReference type="InterPro" id="IPR005825">
    <property type="entry name" value="Ribosomal_uL24_CS"/>
</dbReference>
<dbReference type="GO" id="GO:0009507">
    <property type="term" value="C:chloroplast"/>
    <property type="evidence" value="ECO:0007669"/>
    <property type="project" value="UniProtKB-SubCell"/>
</dbReference>
<evidence type="ECO:0000256" key="5">
    <source>
        <dbReference type="ARBA" id="ARBA00035282"/>
    </source>
</evidence>
<evidence type="ECO:0000259" key="8">
    <source>
        <dbReference type="Pfam" id="PF00467"/>
    </source>
</evidence>
<keyword evidence="6" id="KW-0699">rRNA-binding</keyword>
<dbReference type="PANTHER" id="PTHR12903">
    <property type="entry name" value="MITOCHONDRIAL RIBOSOMAL PROTEIN L24"/>
    <property type="match status" value="1"/>
</dbReference>
<dbReference type="AlphaFoldDB" id="A0A1Z1MCF6"/>
<dbReference type="EMBL" id="MF101429">
    <property type="protein sequence ID" value="ARW63778.1"/>
    <property type="molecule type" value="Genomic_DNA"/>
</dbReference>
<dbReference type="GO" id="GO:0003735">
    <property type="term" value="F:structural constituent of ribosome"/>
    <property type="evidence" value="ECO:0007669"/>
    <property type="project" value="InterPro"/>
</dbReference>
<reference evidence="10" key="1">
    <citation type="journal article" date="2017" name="J. Phycol.">
        <title>Analysis of chloroplast genomes and a supermatrix inform reclassification of the Rhodomelaceae (Rhodophyta).</title>
        <authorList>
            <person name="Diaz-Tapia P."/>
            <person name="Maggs C.A."/>
            <person name="West J.A."/>
            <person name="Verbruggen H."/>
        </authorList>
    </citation>
    <scope>NUCLEOTIDE SEQUENCE</scope>
    <source>
        <strain evidence="10">PD620</strain>
    </source>
</reference>
<dbReference type="CDD" id="cd06089">
    <property type="entry name" value="KOW_RPL26"/>
    <property type="match status" value="1"/>
</dbReference>
<accession>A0A1Z1MCF6</accession>
<dbReference type="PROSITE" id="PS01108">
    <property type="entry name" value="RIBOSOMAL_L24"/>
    <property type="match status" value="1"/>
</dbReference>
<comment type="subunit">
    <text evidence="6">Part of the 50S ribosomal subunit.</text>
</comment>
<evidence type="ECO:0000256" key="1">
    <source>
        <dbReference type="ARBA" id="ARBA00004072"/>
    </source>
</evidence>
<feature type="domain" description="Large ribosomal subunit protein uL24 C-terminal" evidence="9">
    <location>
        <begin position="43"/>
        <end position="78"/>
    </location>
</feature>
<evidence type="ECO:0000256" key="2">
    <source>
        <dbReference type="ARBA" id="ARBA00010618"/>
    </source>
</evidence>
<keyword evidence="3 6" id="KW-0689">Ribosomal protein</keyword>
<evidence type="ECO:0000259" key="9">
    <source>
        <dbReference type="Pfam" id="PF17136"/>
    </source>
</evidence>
<feature type="domain" description="KOW" evidence="8">
    <location>
        <begin position="10"/>
        <end position="41"/>
    </location>
</feature>
<proteinExistence type="inferred from homology"/>
<keyword evidence="6" id="KW-0694">RNA-binding</keyword>
<comment type="similarity">
    <text evidence="2 6 7">Belongs to the universal ribosomal protein uL24 family.</text>
</comment>
<keyword evidence="4 6" id="KW-0687">Ribonucleoprotein</keyword>
<protein>
    <recommendedName>
        <fullName evidence="5 6">Large ribosomal subunit protein uL24c</fullName>
    </recommendedName>
</protein>
<evidence type="ECO:0000256" key="7">
    <source>
        <dbReference type="RuleBase" id="RU003477"/>
    </source>
</evidence>
<dbReference type="GO" id="GO:0005840">
    <property type="term" value="C:ribosome"/>
    <property type="evidence" value="ECO:0007669"/>
    <property type="project" value="UniProtKB-KW"/>
</dbReference>
<dbReference type="GO" id="GO:1990904">
    <property type="term" value="C:ribonucleoprotein complex"/>
    <property type="evidence" value="ECO:0007669"/>
    <property type="project" value="UniProtKB-KW"/>
</dbReference>
<dbReference type="Gene3D" id="2.30.30.30">
    <property type="match status" value="1"/>
</dbReference>
<evidence type="ECO:0000256" key="3">
    <source>
        <dbReference type="ARBA" id="ARBA00022980"/>
    </source>
</evidence>
<keyword evidence="10" id="KW-0934">Plastid</keyword>
<dbReference type="InterPro" id="IPR014722">
    <property type="entry name" value="Rib_uL2_dom2"/>
</dbReference>
<name>A0A1Z1MCF6_9FLOR</name>
<comment type="function">
    <text evidence="1 6">One of two assembly initiator proteins, it binds directly to the 5'-end of the 23S rRNA, where it nucleates assembly of the 50S subunit.</text>
</comment>
<evidence type="ECO:0000256" key="6">
    <source>
        <dbReference type="HAMAP-Rule" id="MF_01326"/>
    </source>
</evidence>
<dbReference type="InterPro" id="IPR003256">
    <property type="entry name" value="Ribosomal_uL24"/>
</dbReference>
<dbReference type="GO" id="GO:0006412">
    <property type="term" value="P:translation"/>
    <property type="evidence" value="ECO:0007669"/>
    <property type="project" value="UniProtKB-UniRule"/>
</dbReference>
<dbReference type="NCBIfam" id="TIGR01079">
    <property type="entry name" value="rplX_bact"/>
    <property type="match status" value="1"/>
</dbReference>
<geneLocation type="chloroplast" evidence="10"/>
<dbReference type="Pfam" id="PF00467">
    <property type="entry name" value="KOW"/>
    <property type="match status" value="1"/>
</dbReference>
<dbReference type="HAMAP" id="MF_01326_B">
    <property type="entry name" value="Ribosomal_uL24_B"/>
    <property type="match status" value="1"/>
</dbReference>
<organism evidence="10">
    <name type="scientific">Chondria sp.</name>
    <name type="common">in: red algae</name>
    <dbReference type="NCBI Taxonomy" id="1982705"/>
    <lineage>
        <taxon>Eukaryota</taxon>
        <taxon>Rhodophyta</taxon>
        <taxon>Florideophyceae</taxon>
        <taxon>Rhodymeniophycidae</taxon>
        <taxon>Ceramiales</taxon>
        <taxon>Rhodomelaceae</taxon>
        <taxon>Chondrieae</taxon>
        <taxon>Chondria</taxon>
    </lineage>
</organism>
<dbReference type="SUPFAM" id="SSF50104">
    <property type="entry name" value="Translation proteins SH3-like domain"/>
    <property type="match status" value="1"/>
</dbReference>
<keyword evidence="10" id="KW-0150">Chloroplast</keyword>
<dbReference type="GO" id="GO:0019843">
    <property type="term" value="F:rRNA binding"/>
    <property type="evidence" value="ECO:0007669"/>
    <property type="project" value="UniProtKB-UniRule"/>
</dbReference>
<comment type="subcellular location">
    <subcellularLocation>
        <location evidence="6">Plastid</location>
        <location evidence="6">Chloroplast</location>
    </subcellularLocation>
</comment>
<evidence type="ECO:0000256" key="4">
    <source>
        <dbReference type="ARBA" id="ARBA00023274"/>
    </source>
</evidence>
<gene>
    <name evidence="6 10" type="primary">rpl24</name>
</gene>
<sequence>MKKHKIQANKGDSIQVISGKYKGQTGIIKGIIEAKNKVTVEKINIKTKHIKPKQSEDKGSIVQIEGPIHYSNIKILKTDKK</sequence>